<gene>
    <name evidence="2" type="ORF">Taro_027754</name>
</gene>
<dbReference type="Proteomes" id="UP000652761">
    <property type="component" value="Unassembled WGS sequence"/>
</dbReference>
<sequence length="308" mass="31699">MSTTGRLCLHRTNWHDLPQHTSFRDTGGLMHEPSHAESHVLTCGVPTKAKHFRQTRGLAGGTPRRILHRHRTNGRPLAQRGIVPADVTAGEGVEHPVAVVPARGGTPSLQTIHDLLVSGPETELPGFFDFASSMLEGGAWPQALHSAMFIFSPSADIAGLVEEMMESNPPAAIPPPVASAAGAETASHGAAATSSALGFGEPSPGESSDALASEGLHPPKASHLRAAIEGAGGEGYAAEGGADVPGPSGVQVIGSDMLQPPPGAVPSAGFDAFPNHDVLWPSEPQSIQILDDGGILFDGACKVRHGGE</sequence>
<evidence type="ECO:0000313" key="2">
    <source>
        <dbReference type="EMBL" id="MQL95093.1"/>
    </source>
</evidence>
<feature type="region of interest" description="Disordered" evidence="1">
    <location>
        <begin position="234"/>
        <end position="268"/>
    </location>
</feature>
<keyword evidence="3" id="KW-1185">Reference proteome</keyword>
<evidence type="ECO:0000313" key="3">
    <source>
        <dbReference type="Proteomes" id="UP000652761"/>
    </source>
</evidence>
<dbReference type="EMBL" id="NMUH01001750">
    <property type="protein sequence ID" value="MQL95093.1"/>
    <property type="molecule type" value="Genomic_DNA"/>
</dbReference>
<proteinExistence type="predicted"/>
<feature type="compositionally biased region" description="Low complexity" evidence="1">
    <location>
        <begin position="178"/>
        <end position="196"/>
    </location>
</feature>
<evidence type="ECO:0000256" key="1">
    <source>
        <dbReference type="SAM" id="MobiDB-lite"/>
    </source>
</evidence>
<dbReference type="AlphaFoldDB" id="A0A843VSC8"/>
<protein>
    <submittedName>
        <fullName evidence="2">Uncharacterized protein</fullName>
    </submittedName>
</protein>
<comment type="caution">
    <text evidence="2">The sequence shown here is derived from an EMBL/GenBank/DDBJ whole genome shotgun (WGS) entry which is preliminary data.</text>
</comment>
<feature type="region of interest" description="Disordered" evidence="1">
    <location>
        <begin position="171"/>
        <end position="217"/>
    </location>
</feature>
<accession>A0A843VSC8</accession>
<name>A0A843VSC8_COLES</name>
<organism evidence="2 3">
    <name type="scientific">Colocasia esculenta</name>
    <name type="common">Wild taro</name>
    <name type="synonym">Arum esculentum</name>
    <dbReference type="NCBI Taxonomy" id="4460"/>
    <lineage>
        <taxon>Eukaryota</taxon>
        <taxon>Viridiplantae</taxon>
        <taxon>Streptophyta</taxon>
        <taxon>Embryophyta</taxon>
        <taxon>Tracheophyta</taxon>
        <taxon>Spermatophyta</taxon>
        <taxon>Magnoliopsida</taxon>
        <taxon>Liliopsida</taxon>
        <taxon>Araceae</taxon>
        <taxon>Aroideae</taxon>
        <taxon>Colocasieae</taxon>
        <taxon>Colocasia</taxon>
    </lineage>
</organism>
<reference evidence="2" key="1">
    <citation type="submission" date="2017-07" db="EMBL/GenBank/DDBJ databases">
        <title>Taro Niue Genome Assembly and Annotation.</title>
        <authorList>
            <person name="Atibalentja N."/>
            <person name="Keating K."/>
            <person name="Fields C.J."/>
        </authorList>
    </citation>
    <scope>NUCLEOTIDE SEQUENCE</scope>
    <source>
        <strain evidence="2">Niue_2</strain>
        <tissue evidence="2">Leaf</tissue>
    </source>
</reference>